<reference evidence="1" key="2">
    <citation type="submission" date="2020-09" db="EMBL/GenBank/DDBJ databases">
        <authorList>
            <person name="Sun Q."/>
            <person name="Zhou Y."/>
        </authorList>
    </citation>
    <scope>NUCLEOTIDE SEQUENCE</scope>
    <source>
        <strain evidence="1">CGMCC 1.12360</strain>
    </source>
</reference>
<accession>A0A8J2ZT95</accession>
<reference evidence="1" key="1">
    <citation type="journal article" date="2014" name="Int. J. Syst. Evol. Microbiol.">
        <title>Complete genome sequence of Corynebacterium casei LMG S-19264T (=DSM 44701T), isolated from a smear-ripened cheese.</title>
        <authorList>
            <consortium name="US DOE Joint Genome Institute (JGI-PGF)"/>
            <person name="Walter F."/>
            <person name="Albersmeier A."/>
            <person name="Kalinowski J."/>
            <person name="Ruckert C."/>
        </authorList>
    </citation>
    <scope>NUCLEOTIDE SEQUENCE</scope>
    <source>
        <strain evidence="1">CGMCC 1.12360</strain>
    </source>
</reference>
<dbReference type="EMBL" id="BMEV01000025">
    <property type="protein sequence ID" value="GGH75844.1"/>
    <property type="molecule type" value="Genomic_DNA"/>
</dbReference>
<sequence length="46" mass="4830">MKKFIIGFILVLGLSLTVSGPATILAHPGDDLEPKPMIAPPDAVNM</sequence>
<comment type="caution">
    <text evidence="1">The sequence shown here is derived from an EMBL/GenBank/DDBJ whole genome shotgun (WGS) entry which is preliminary data.</text>
</comment>
<protein>
    <submittedName>
        <fullName evidence="1">Uncharacterized protein</fullName>
    </submittedName>
</protein>
<evidence type="ECO:0000313" key="1">
    <source>
        <dbReference type="EMBL" id="GGH75844.1"/>
    </source>
</evidence>
<keyword evidence="2" id="KW-1185">Reference proteome</keyword>
<gene>
    <name evidence="1" type="ORF">GCM10010978_16100</name>
</gene>
<dbReference type="Proteomes" id="UP000602050">
    <property type="component" value="Unassembled WGS sequence"/>
</dbReference>
<organism evidence="1 2">
    <name type="scientific">Compostibacillus humi</name>
    <dbReference type="NCBI Taxonomy" id="1245525"/>
    <lineage>
        <taxon>Bacteria</taxon>
        <taxon>Bacillati</taxon>
        <taxon>Bacillota</taxon>
        <taxon>Bacilli</taxon>
        <taxon>Bacillales</taxon>
        <taxon>Bacillaceae</taxon>
        <taxon>Compostibacillus</taxon>
    </lineage>
</organism>
<name>A0A8J2ZT95_9BACI</name>
<proteinExistence type="predicted"/>
<dbReference type="RefSeq" id="WP_188391876.1">
    <property type="nucleotide sequence ID" value="NZ_BMEV01000025.1"/>
</dbReference>
<evidence type="ECO:0000313" key="2">
    <source>
        <dbReference type="Proteomes" id="UP000602050"/>
    </source>
</evidence>
<dbReference type="AlphaFoldDB" id="A0A8J2ZT95"/>